<comment type="caution">
    <text evidence="2">The sequence shown here is derived from an EMBL/GenBank/DDBJ whole genome shotgun (WGS) entry which is preliminary data.</text>
</comment>
<dbReference type="AlphaFoldDB" id="A0A6A2X0P6"/>
<evidence type="ECO:0000256" key="1">
    <source>
        <dbReference type="SAM" id="MobiDB-lite"/>
    </source>
</evidence>
<protein>
    <recommendedName>
        <fullName evidence="4">Chaperone DnaJ-domain superfamily protein</fullName>
    </recommendedName>
</protein>
<dbReference type="Proteomes" id="UP000436088">
    <property type="component" value="Unassembled WGS sequence"/>
</dbReference>
<feature type="region of interest" description="Disordered" evidence="1">
    <location>
        <begin position="246"/>
        <end position="270"/>
    </location>
</feature>
<feature type="compositionally biased region" description="Polar residues" evidence="1">
    <location>
        <begin position="430"/>
        <end position="440"/>
    </location>
</feature>
<feature type="compositionally biased region" description="Basic and acidic residues" evidence="1">
    <location>
        <begin position="459"/>
        <end position="469"/>
    </location>
</feature>
<dbReference type="PANTHER" id="PTHR45496">
    <property type="entry name" value="CHAPERONE DNAJ-DOMAIN SUPERFAMILY PROTEIN"/>
    <property type="match status" value="1"/>
</dbReference>
<feature type="compositionally biased region" description="Basic and acidic residues" evidence="1">
    <location>
        <begin position="476"/>
        <end position="491"/>
    </location>
</feature>
<name>A0A6A2X0P6_HIBSY</name>
<keyword evidence="3" id="KW-1185">Reference proteome</keyword>
<feature type="compositionally biased region" description="Polar residues" evidence="1">
    <location>
        <begin position="147"/>
        <end position="185"/>
    </location>
</feature>
<gene>
    <name evidence="2" type="ORF">F3Y22_tig00112354pilonHSYRG00074</name>
</gene>
<feature type="region of interest" description="Disordered" evidence="1">
    <location>
        <begin position="385"/>
        <end position="518"/>
    </location>
</feature>
<dbReference type="EMBL" id="VEPZ02001563">
    <property type="protein sequence ID" value="KAE8667891.1"/>
    <property type="molecule type" value="Genomic_DNA"/>
</dbReference>
<feature type="region of interest" description="Disordered" evidence="1">
    <location>
        <begin position="135"/>
        <end position="228"/>
    </location>
</feature>
<proteinExistence type="predicted"/>
<feature type="compositionally biased region" description="Polar residues" evidence="1">
    <location>
        <begin position="195"/>
        <end position="228"/>
    </location>
</feature>
<evidence type="ECO:0008006" key="4">
    <source>
        <dbReference type="Google" id="ProtNLM"/>
    </source>
</evidence>
<accession>A0A6A2X0P6</accession>
<evidence type="ECO:0000313" key="3">
    <source>
        <dbReference type="Proteomes" id="UP000436088"/>
    </source>
</evidence>
<sequence length="542" mass="60329">MDDGSNTEAERWLNAAAELFSSGDFHGTRTFVIRARESAPVLAHQILAVTDTLLTAQANPRDWYGILQLVPLTQSVEVVESRYRKLAILLWEEHALFRRSRVLFGHVNYSAGSNWTRQINQTGLTHPSQIIQTGSVRANHISWPEPTRSSQTNRSEPIGSSQIDQTEYSRIEPTQSGQINHSATPAPTKEDSRTQTEPTGATRASQATQSEVPENNSTPASQSTQSEGSTFWTACPHCYSRFERLIPSPPVQTEPSGLTRNTFSTQASQSTESAGPTFWTACPYCYVLYEYPKVFEDYTLRCQAKNCRRAYHAVVIPSPPVNGNDTNFRFCCFFPIEYNGNFPSWSLISTMFACPDNKSAGKQKIPQKSAPRVFYDEQDTYVEISDSSVSSDDDDDDWRNEKREKKVSNTKGKGSRGRSAKKQQSERVKQGSSEQVNSDHGGNLSGVSMAPEGVPSAESSRREVTNSEKKIKRGMKVSEKLDLNVEFRNEAEEPVGGRSKGNNAGIKENNNEGNGFLEGLDEFFSSLPLLSVVWDDKVKTTE</sequence>
<organism evidence="2 3">
    <name type="scientific">Hibiscus syriacus</name>
    <name type="common">Rose of Sharon</name>
    <dbReference type="NCBI Taxonomy" id="106335"/>
    <lineage>
        <taxon>Eukaryota</taxon>
        <taxon>Viridiplantae</taxon>
        <taxon>Streptophyta</taxon>
        <taxon>Embryophyta</taxon>
        <taxon>Tracheophyta</taxon>
        <taxon>Spermatophyta</taxon>
        <taxon>Magnoliopsida</taxon>
        <taxon>eudicotyledons</taxon>
        <taxon>Gunneridae</taxon>
        <taxon>Pentapetalae</taxon>
        <taxon>rosids</taxon>
        <taxon>malvids</taxon>
        <taxon>Malvales</taxon>
        <taxon>Malvaceae</taxon>
        <taxon>Malvoideae</taxon>
        <taxon>Hibiscus</taxon>
    </lineage>
</organism>
<dbReference type="InterPro" id="IPR053052">
    <property type="entry name" value="Imprinting_Balance_Reg"/>
</dbReference>
<feature type="compositionally biased region" description="Polar residues" evidence="1">
    <location>
        <begin position="253"/>
        <end position="270"/>
    </location>
</feature>
<evidence type="ECO:0000313" key="2">
    <source>
        <dbReference type="EMBL" id="KAE8667891.1"/>
    </source>
</evidence>
<reference evidence="2" key="1">
    <citation type="submission" date="2019-09" db="EMBL/GenBank/DDBJ databases">
        <title>Draft genome information of white flower Hibiscus syriacus.</title>
        <authorList>
            <person name="Kim Y.-M."/>
        </authorList>
    </citation>
    <scope>NUCLEOTIDE SEQUENCE [LARGE SCALE GENOMIC DNA]</scope>
    <source>
        <strain evidence="2">YM2019G1</strain>
    </source>
</reference>
<dbReference type="PANTHER" id="PTHR45496:SF19">
    <property type="entry name" value="J DOMAIN-CONTAINING PROTEIN"/>
    <property type="match status" value="1"/>
</dbReference>